<dbReference type="EMBL" id="MU129103">
    <property type="protein sequence ID" value="KAF9506676.1"/>
    <property type="molecule type" value="Genomic_DNA"/>
</dbReference>
<sequence length="195" mass="21124">MPSSSFRATESPTAAARTRSASQRTPVPASPTLPPRNGMSLEQRTDPDPGPGPVVCIHGTEGTEATSIANMVSGLTARTVLEFAEEGVLMLWHSRCSPTLHVLATSIRRQHRKAHHLHFHSDRLVKQGAGRVGGIGEVRIRFWIRVRFAGLSWKPSKKMECIGMIIINHPVIGINLEGLPVGHHCAIPGYGGPQN</sequence>
<feature type="compositionally biased region" description="Low complexity" evidence="1">
    <location>
        <begin position="7"/>
        <end position="25"/>
    </location>
</feature>
<keyword evidence="3" id="KW-1185">Reference proteome</keyword>
<protein>
    <submittedName>
        <fullName evidence="2">Uncharacterized protein</fullName>
    </submittedName>
</protein>
<dbReference type="AlphaFoldDB" id="A0A9P6DL67"/>
<accession>A0A9P6DL67</accession>
<evidence type="ECO:0000313" key="2">
    <source>
        <dbReference type="EMBL" id="KAF9506676.1"/>
    </source>
</evidence>
<comment type="caution">
    <text evidence="2">The sequence shown here is derived from an EMBL/GenBank/DDBJ whole genome shotgun (WGS) entry which is preliminary data.</text>
</comment>
<evidence type="ECO:0000256" key="1">
    <source>
        <dbReference type="SAM" id="MobiDB-lite"/>
    </source>
</evidence>
<dbReference type="Proteomes" id="UP000886523">
    <property type="component" value="Unassembled WGS sequence"/>
</dbReference>
<name>A0A9P6DL67_9AGAM</name>
<evidence type="ECO:0000313" key="3">
    <source>
        <dbReference type="Proteomes" id="UP000886523"/>
    </source>
</evidence>
<reference evidence="2" key="1">
    <citation type="journal article" date="2020" name="Nat. Commun.">
        <title>Large-scale genome sequencing of mycorrhizal fungi provides insights into the early evolution of symbiotic traits.</title>
        <authorList>
            <person name="Miyauchi S."/>
            <person name="Kiss E."/>
            <person name="Kuo A."/>
            <person name="Drula E."/>
            <person name="Kohler A."/>
            <person name="Sanchez-Garcia M."/>
            <person name="Morin E."/>
            <person name="Andreopoulos B."/>
            <person name="Barry K.W."/>
            <person name="Bonito G."/>
            <person name="Buee M."/>
            <person name="Carver A."/>
            <person name="Chen C."/>
            <person name="Cichocki N."/>
            <person name="Clum A."/>
            <person name="Culley D."/>
            <person name="Crous P.W."/>
            <person name="Fauchery L."/>
            <person name="Girlanda M."/>
            <person name="Hayes R.D."/>
            <person name="Keri Z."/>
            <person name="LaButti K."/>
            <person name="Lipzen A."/>
            <person name="Lombard V."/>
            <person name="Magnuson J."/>
            <person name="Maillard F."/>
            <person name="Murat C."/>
            <person name="Nolan M."/>
            <person name="Ohm R.A."/>
            <person name="Pangilinan J."/>
            <person name="Pereira M.F."/>
            <person name="Perotto S."/>
            <person name="Peter M."/>
            <person name="Pfister S."/>
            <person name="Riley R."/>
            <person name="Sitrit Y."/>
            <person name="Stielow J.B."/>
            <person name="Szollosi G."/>
            <person name="Zifcakova L."/>
            <person name="Stursova M."/>
            <person name="Spatafora J.W."/>
            <person name="Tedersoo L."/>
            <person name="Vaario L.M."/>
            <person name="Yamada A."/>
            <person name="Yan M."/>
            <person name="Wang P."/>
            <person name="Xu J."/>
            <person name="Bruns T."/>
            <person name="Baldrian P."/>
            <person name="Vilgalys R."/>
            <person name="Dunand C."/>
            <person name="Henrissat B."/>
            <person name="Grigoriev I.V."/>
            <person name="Hibbett D."/>
            <person name="Nagy L.G."/>
            <person name="Martin F.M."/>
        </authorList>
    </citation>
    <scope>NUCLEOTIDE SEQUENCE</scope>
    <source>
        <strain evidence="2">UP504</strain>
    </source>
</reference>
<feature type="region of interest" description="Disordered" evidence="1">
    <location>
        <begin position="1"/>
        <end position="54"/>
    </location>
</feature>
<organism evidence="2 3">
    <name type="scientific">Hydnum rufescens UP504</name>
    <dbReference type="NCBI Taxonomy" id="1448309"/>
    <lineage>
        <taxon>Eukaryota</taxon>
        <taxon>Fungi</taxon>
        <taxon>Dikarya</taxon>
        <taxon>Basidiomycota</taxon>
        <taxon>Agaricomycotina</taxon>
        <taxon>Agaricomycetes</taxon>
        <taxon>Cantharellales</taxon>
        <taxon>Hydnaceae</taxon>
        <taxon>Hydnum</taxon>
    </lineage>
</organism>
<gene>
    <name evidence="2" type="ORF">BS47DRAFT_1399288</name>
</gene>
<proteinExistence type="predicted"/>